<reference evidence="1 2" key="1">
    <citation type="journal article" date="2021" name="Nat. Commun.">
        <title>Genetic determinants of endophytism in the Arabidopsis root mycobiome.</title>
        <authorList>
            <person name="Mesny F."/>
            <person name="Miyauchi S."/>
            <person name="Thiergart T."/>
            <person name="Pickel B."/>
            <person name="Atanasova L."/>
            <person name="Karlsson M."/>
            <person name="Huettel B."/>
            <person name="Barry K.W."/>
            <person name="Haridas S."/>
            <person name="Chen C."/>
            <person name="Bauer D."/>
            <person name="Andreopoulos W."/>
            <person name="Pangilinan J."/>
            <person name="LaButti K."/>
            <person name="Riley R."/>
            <person name="Lipzen A."/>
            <person name="Clum A."/>
            <person name="Drula E."/>
            <person name="Henrissat B."/>
            <person name="Kohler A."/>
            <person name="Grigoriev I.V."/>
            <person name="Martin F.M."/>
            <person name="Hacquard S."/>
        </authorList>
    </citation>
    <scope>NUCLEOTIDE SEQUENCE [LARGE SCALE GENOMIC DNA]</scope>
    <source>
        <strain evidence="1 2">MPI-SDFR-AT-0079</strain>
    </source>
</reference>
<evidence type="ECO:0000313" key="1">
    <source>
        <dbReference type="EMBL" id="KAH6649651.1"/>
    </source>
</evidence>
<keyword evidence="2" id="KW-1185">Reference proteome</keyword>
<evidence type="ECO:0000313" key="2">
    <source>
        <dbReference type="Proteomes" id="UP000724584"/>
    </source>
</evidence>
<accession>A0ACB7PN42</accession>
<name>A0ACB7PN42_9PEZI</name>
<sequence length="312" mass="34305">MDPDSDFYGDEGTTSAFKARVDQFDVVEWWDRRNAVTSHLQHAARKQPAPTLRNGRLHNLYEGLPGAWQLSEPIENFLSRLPPSTTDLRPGLDWIHVANPYTPPGPGQALTQFCKGGEERLALFAEFEQMATASSAKTSGRALMALKKELADERRELVEDLRDLAGACNIVMGKWMLFPEPEHVDEIWAKVAMATVNGELGIAAKVATRVEAEKARLVCVYTSDFRDKDDVARVLNTMRELELVRPSGKQVYYKSAYDLDCSGSISRQISTRLFTATSQGNEGISHGLPPARVLGVKAVNLAVVAPAGAGVH</sequence>
<gene>
    <name evidence="1" type="ORF">F5144DRAFT_616753</name>
</gene>
<dbReference type="Proteomes" id="UP000724584">
    <property type="component" value="Unassembled WGS sequence"/>
</dbReference>
<proteinExistence type="predicted"/>
<dbReference type="EMBL" id="JAGIZQ010000001">
    <property type="protein sequence ID" value="KAH6649651.1"/>
    <property type="molecule type" value="Genomic_DNA"/>
</dbReference>
<protein>
    <submittedName>
        <fullName evidence="1">Uncharacterized protein</fullName>
    </submittedName>
</protein>
<organism evidence="1 2">
    <name type="scientific">Chaetomium tenue</name>
    <dbReference type="NCBI Taxonomy" id="1854479"/>
    <lineage>
        <taxon>Eukaryota</taxon>
        <taxon>Fungi</taxon>
        <taxon>Dikarya</taxon>
        <taxon>Ascomycota</taxon>
        <taxon>Pezizomycotina</taxon>
        <taxon>Sordariomycetes</taxon>
        <taxon>Sordariomycetidae</taxon>
        <taxon>Sordariales</taxon>
        <taxon>Chaetomiaceae</taxon>
        <taxon>Chaetomium</taxon>
    </lineage>
</organism>
<comment type="caution">
    <text evidence="1">The sequence shown here is derived from an EMBL/GenBank/DDBJ whole genome shotgun (WGS) entry which is preliminary data.</text>
</comment>